<evidence type="ECO:0000313" key="1">
    <source>
        <dbReference type="EMBL" id="KAF2705418.1"/>
    </source>
</evidence>
<gene>
    <name evidence="1" type="ORF">K504DRAFT_101944</name>
</gene>
<reference evidence="1" key="1">
    <citation type="journal article" date="2020" name="Stud. Mycol.">
        <title>101 Dothideomycetes genomes: a test case for predicting lifestyles and emergence of pathogens.</title>
        <authorList>
            <person name="Haridas S."/>
            <person name="Albert R."/>
            <person name="Binder M."/>
            <person name="Bloem J."/>
            <person name="Labutti K."/>
            <person name="Salamov A."/>
            <person name="Andreopoulos B."/>
            <person name="Baker S."/>
            <person name="Barry K."/>
            <person name="Bills G."/>
            <person name="Bluhm B."/>
            <person name="Cannon C."/>
            <person name="Castanera R."/>
            <person name="Culley D."/>
            <person name="Daum C."/>
            <person name="Ezra D."/>
            <person name="Gonzalez J."/>
            <person name="Henrissat B."/>
            <person name="Kuo A."/>
            <person name="Liang C."/>
            <person name="Lipzen A."/>
            <person name="Lutzoni F."/>
            <person name="Magnuson J."/>
            <person name="Mondo S."/>
            <person name="Nolan M."/>
            <person name="Ohm R."/>
            <person name="Pangilinan J."/>
            <person name="Park H.-J."/>
            <person name="Ramirez L."/>
            <person name="Alfaro M."/>
            <person name="Sun H."/>
            <person name="Tritt A."/>
            <person name="Yoshinaga Y."/>
            <person name="Zwiers L.-H."/>
            <person name="Turgeon B."/>
            <person name="Goodwin S."/>
            <person name="Spatafora J."/>
            <person name="Crous P."/>
            <person name="Grigoriev I."/>
        </authorList>
    </citation>
    <scope>NUCLEOTIDE SEQUENCE</scope>
    <source>
        <strain evidence="1">CBS 279.74</strain>
    </source>
</reference>
<proteinExistence type="predicted"/>
<dbReference type="Proteomes" id="UP000799428">
    <property type="component" value="Unassembled WGS sequence"/>
</dbReference>
<dbReference type="EMBL" id="MU005779">
    <property type="protein sequence ID" value="KAF2705418.1"/>
    <property type="molecule type" value="Genomic_DNA"/>
</dbReference>
<name>A0A6G1JXZ4_9PLEO</name>
<protein>
    <submittedName>
        <fullName evidence="1">Uncharacterized protein</fullName>
    </submittedName>
</protein>
<evidence type="ECO:0000313" key="2">
    <source>
        <dbReference type="Proteomes" id="UP000799428"/>
    </source>
</evidence>
<accession>A0A6G1JXZ4</accession>
<sequence>MSHAEFDIHAAKLENATGIDYMSESVPQTSTKVLIVTNFRVPYPSPQIRDGFRRVASAIQGRFRPVTGKVSIIRKGEPENTTPASLQGLAVLLEVDYWPDEKKASILLKILAVPDPLAHIKVGRNIKKDGKEVDMSSELKTTRFPPIPLNDFNKSAASLEELKITFSFCIRCFDEGCTTCLSGTNGIDSASKMGKFIADTSADPDSGAANITPLQPSPQSLNPNAATASYQKKIDTPGASGQLDDIFPPSPPLSPTSIPQLLSSGLSLPTSSTTLVTSPPTIILYPPAAPPRPPPHPRTVPMDHFSRPDSVPYCIFCLGSNCPICLRVPIHQMPPRSEWYLNFLAPNNGPDYMCVVCGGNGTCELCARNILPFHQREMER</sequence>
<keyword evidence="2" id="KW-1185">Reference proteome</keyword>
<dbReference type="AlphaFoldDB" id="A0A6G1JXZ4"/>
<organism evidence="1 2">
    <name type="scientific">Pleomassaria siparia CBS 279.74</name>
    <dbReference type="NCBI Taxonomy" id="1314801"/>
    <lineage>
        <taxon>Eukaryota</taxon>
        <taxon>Fungi</taxon>
        <taxon>Dikarya</taxon>
        <taxon>Ascomycota</taxon>
        <taxon>Pezizomycotina</taxon>
        <taxon>Dothideomycetes</taxon>
        <taxon>Pleosporomycetidae</taxon>
        <taxon>Pleosporales</taxon>
        <taxon>Pleomassariaceae</taxon>
        <taxon>Pleomassaria</taxon>
    </lineage>
</organism>